<reference evidence="7 8" key="1">
    <citation type="submission" date="2015-03" db="EMBL/GenBank/DDBJ databases">
        <authorList>
            <person name="Radwan O."/>
            <person name="Al-Naeli F.A."/>
            <person name="Rendon G.A."/>
            <person name="Fields C."/>
        </authorList>
    </citation>
    <scope>NUCLEOTIDE SEQUENCE [LARGE SCALE GENOMIC DNA]</scope>
    <source>
        <strain evidence="7">CR-DP1</strain>
    </source>
</reference>
<dbReference type="NCBIfam" id="TIGR00756">
    <property type="entry name" value="PPR"/>
    <property type="match status" value="2"/>
</dbReference>
<dbReference type="AlphaFoldDB" id="A0A0F4ZIQ1"/>
<evidence type="ECO:0000256" key="5">
    <source>
        <dbReference type="PROSITE-ProRule" id="PRU00708"/>
    </source>
</evidence>
<evidence type="ECO:0000313" key="8">
    <source>
        <dbReference type="Proteomes" id="UP000033483"/>
    </source>
</evidence>
<feature type="region of interest" description="Disordered" evidence="6">
    <location>
        <begin position="1"/>
        <end position="44"/>
    </location>
</feature>
<feature type="repeat" description="PPR" evidence="5">
    <location>
        <begin position="397"/>
        <end position="431"/>
    </location>
</feature>
<feature type="region of interest" description="Disordered" evidence="6">
    <location>
        <begin position="141"/>
        <end position="168"/>
    </location>
</feature>
<organism evidence="7 8">
    <name type="scientific">Thielaviopsis punctulata</name>
    <dbReference type="NCBI Taxonomy" id="72032"/>
    <lineage>
        <taxon>Eukaryota</taxon>
        <taxon>Fungi</taxon>
        <taxon>Dikarya</taxon>
        <taxon>Ascomycota</taxon>
        <taxon>Pezizomycotina</taxon>
        <taxon>Sordariomycetes</taxon>
        <taxon>Hypocreomycetidae</taxon>
        <taxon>Microascales</taxon>
        <taxon>Ceratocystidaceae</taxon>
        <taxon>Thielaviopsis</taxon>
    </lineage>
</organism>
<comment type="subunit">
    <text evidence="4">Binds to mitochondrial small subunit 15S rRNA.</text>
</comment>
<evidence type="ECO:0000256" key="1">
    <source>
        <dbReference type="ARBA" id="ARBA00006192"/>
    </source>
</evidence>
<dbReference type="Pfam" id="PF01535">
    <property type="entry name" value="PPR"/>
    <property type="match status" value="2"/>
</dbReference>
<feature type="compositionally biased region" description="Polar residues" evidence="6">
    <location>
        <begin position="66"/>
        <end position="80"/>
    </location>
</feature>
<dbReference type="PANTHER" id="PTHR47447:SF23">
    <property type="entry name" value="PENTACOTRIPEPTIDE-REPEAT REGION OF PRORP DOMAIN-CONTAINING PROTEIN"/>
    <property type="match status" value="1"/>
</dbReference>
<evidence type="ECO:0000256" key="4">
    <source>
        <dbReference type="ARBA" id="ARBA00044511"/>
    </source>
</evidence>
<dbReference type="Gene3D" id="1.25.40.10">
    <property type="entry name" value="Tetratricopeptide repeat domain"/>
    <property type="match status" value="1"/>
</dbReference>
<comment type="function">
    <text evidence="3">Regulates mitochondrial small subunit maturation by controlling 15S rRNA 5'-end processing. Localizes to the 5' precursor of the 15S rRNA in a position that is subsequently occupied by mS47 in the mature yeast mtSSU. Uses structure and sequence-specific RNA recognition, binding to a single-stranded region of the precursor and specifically recognizing bases -6 to -1. The exchange of Ccm1 for mS47 is coupled to the irreversible removal of precursor rRNA that is accompanied by conformational changes of the mitoribosomal proteins uS5m and mS26. These conformational changes signal completion of 5'-end rRNA processing through protection of the mature 5'-end of the 15S rRNA and stabilization of mS47. The removal of the 5' precursor together with the dissociation of Ccm1 may be catalyzed by the 5'-3' exoribonuclease Pet127. Involved in the specific removal of group I introns in mitochondrial encoded transcripts.</text>
</comment>
<dbReference type="PANTHER" id="PTHR47447">
    <property type="entry name" value="OS03G0856100 PROTEIN"/>
    <property type="match status" value="1"/>
</dbReference>
<proteinExistence type="inferred from homology"/>
<gene>
    <name evidence="7" type="ORF">TD95_004584</name>
</gene>
<feature type="region of interest" description="Disordered" evidence="6">
    <location>
        <begin position="60"/>
        <end position="112"/>
    </location>
</feature>
<evidence type="ECO:0000256" key="2">
    <source>
        <dbReference type="ARBA" id="ARBA00022737"/>
    </source>
</evidence>
<evidence type="ECO:0000313" key="7">
    <source>
        <dbReference type="EMBL" id="KKA30412.1"/>
    </source>
</evidence>
<keyword evidence="2" id="KW-0677">Repeat</keyword>
<dbReference type="InterPro" id="IPR002885">
    <property type="entry name" value="PPR_rpt"/>
</dbReference>
<comment type="caution">
    <text evidence="7">The sequence shown here is derived from an EMBL/GenBank/DDBJ whole genome shotgun (WGS) entry which is preliminary data.</text>
</comment>
<protein>
    <recommendedName>
        <fullName evidence="9">Pentacotripeptide-repeat region of PRORP domain-containing protein</fullName>
    </recommendedName>
</protein>
<sequence length="661" mass="73786">MPVTRALWSSRSVSNAAASDAVLPEPEQELGSGPNAVSEHGSTAGLVAEVSFEAAKPRHRPLFEHGQTNNPKRPTVVSASPTFKPTASKFTTSKSTAPRSTASKSTSRPSSMTTQDLLAMIDDLPTQHVDKYLDFHRDTRLRRHAPPDGPKVTVSGRPVDYNYPSLEQSVGRNDHTREIYAELVAATRLHSPSRSSVNLATLLRIYKKLPEPRMLHISADMRHRLLWLFGTPERRDSPAMLRYFGLMEDVKSSGLALSVHEWNYSLAFAKRYVSLHSDVRAGSEGVGRGGRGGGGGGGGGERGDESWIKTALRIWSDMEKTGNVRANGVTFNLLFDAAAKTGNFRLAQMLYHDMQVRGIKFNRFHHVSLISYFGLRQNGDGVRAAYKDMVLAREIVDVVVLNAVISGFLNAGEEEAAEFVYRRMKACGLRATGGPPPVDYRLQRVVAQVLMMWSRLSRKHPKLRPGMQAQSPMAPDTRTYRIFVQHYAVRMGDMARVAAYLDDMHWFKIPMDGRIFVTLFEAFARHGGGRPDDEFSRTRLQSIFAALTAALDEQVSGVYVDTWMVMWTLRAFKKCAGDMEVLHAYAQMKKRWELGVTKTAYLEGFMRRVVEGRDGWMKEGGDDEGKHWQWTRMGDEMVNEELLGGKAEGEAAVTETNEGRI</sequence>
<dbReference type="OrthoDB" id="1908178at2759"/>
<feature type="region of interest" description="Disordered" evidence="6">
    <location>
        <begin position="284"/>
        <end position="304"/>
    </location>
</feature>
<dbReference type="Proteomes" id="UP000033483">
    <property type="component" value="Unassembled WGS sequence"/>
</dbReference>
<dbReference type="PROSITE" id="PS51375">
    <property type="entry name" value="PPR"/>
    <property type="match status" value="2"/>
</dbReference>
<feature type="compositionally biased region" description="Polar residues" evidence="6">
    <location>
        <begin position="7"/>
        <end position="17"/>
    </location>
</feature>
<dbReference type="EMBL" id="LAEV01000390">
    <property type="protein sequence ID" value="KKA30412.1"/>
    <property type="molecule type" value="Genomic_DNA"/>
</dbReference>
<feature type="compositionally biased region" description="Low complexity" evidence="6">
    <location>
        <begin position="81"/>
        <end position="112"/>
    </location>
</feature>
<feature type="repeat" description="PPR" evidence="5">
    <location>
        <begin position="327"/>
        <end position="361"/>
    </location>
</feature>
<feature type="compositionally biased region" description="Gly residues" evidence="6">
    <location>
        <begin position="284"/>
        <end position="300"/>
    </location>
</feature>
<comment type="similarity">
    <text evidence="1">Belongs to the CCM1 family.</text>
</comment>
<evidence type="ECO:0000256" key="6">
    <source>
        <dbReference type="SAM" id="MobiDB-lite"/>
    </source>
</evidence>
<keyword evidence="8" id="KW-1185">Reference proteome</keyword>
<evidence type="ECO:0000256" key="3">
    <source>
        <dbReference type="ARBA" id="ARBA00044493"/>
    </source>
</evidence>
<accession>A0A0F4ZIQ1</accession>
<dbReference type="InterPro" id="IPR011990">
    <property type="entry name" value="TPR-like_helical_dom_sf"/>
</dbReference>
<name>A0A0F4ZIQ1_9PEZI</name>
<evidence type="ECO:0008006" key="9">
    <source>
        <dbReference type="Google" id="ProtNLM"/>
    </source>
</evidence>